<evidence type="ECO:0000256" key="4">
    <source>
        <dbReference type="ARBA" id="ARBA00022989"/>
    </source>
</evidence>
<evidence type="ECO:0000256" key="6">
    <source>
        <dbReference type="ARBA" id="ARBA00023136"/>
    </source>
</evidence>
<feature type="transmembrane region" description="Helical" evidence="8">
    <location>
        <begin position="79"/>
        <end position="100"/>
    </location>
</feature>
<feature type="region of interest" description="Disordered" evidence="7">
    <location>
        <begin position="944"/>
        <end position="965"/>
    </location>
</feature>
<evidence type="ECO:0000256" key="3">
    <source>
        <dbReference type="ARBA" id="ARBA00022737"/>
    </source>
</evidence>
<feature type="transmembrane region" description="Helical" evidence="8">
    <location>
        <begin position="273"/>
        <end position="295"/>
    </location>
</feature>
<keyword evidence="6 8" id="KW-0472">Membrane</keyword>
<keyword evidence="10" id="KW-1185">Reference proteome</keyword>
<dbReference type="PANTHER" id="PTHR11689:SF136">
    <property type="entry name" value="H(+)_CL(-) EXCHANGE TRANSPORTER 7"/>
    <property type="match status" value="1"/>
</dbReference>
<feature type="transmembrane region" description="Helical" evidence="8">
    <location>
        <begin position="456"/>
        <end position="477"/>
    </location>
</feature>
<dbReference type="OrthoDB" id="428525at2759"/>
<feature type="transmembrane region" description="Helical" evidence="8">
    <location>
        <begin position="526"/>
        <end position="546"/>
    </location>
</feature>
<evidence type="ECO:0000256" key="5">
    <source>
        <dbReference type="ARBA" id="ARBA00023122"/>
    </source>
</evidence>
<dbReference type="Proteomes" id="UP000075714">
    <property type="component" value="Unassembled WGS sequence"/>
</dbReference>
<dbReference type="Pfam" id="PF00654">
    <property type="entry name" value="Voltage_CLC"/>
    <property type="match status" value="1"/>
</dbReference>
<gene>
    <name evidence="9" type="ORF">GPECTOR_22g910</name>
</gene>
<dbReference type="STRING" id="33097.A0A150GHL2"/>
<evidence type="ECO:0000256" key="7">
    <source>
        <dbReference type="SAM" id="MobiDB-lite"/>
    </source>
</evidence>
<dbReference type="GO" id="GO:0015108">
    <property type="term" value="F:chloride transmembrane transporter activity"/>
    <property type="evidence" value="ECO:0007669"/>
    <property type="project" value="InterPro"/>
</dbReference>
<organism evidence="9 10">
    <name type="scientific">Gonium pectorale</name>
    <name type="common">Green alga</name>
    <dbReference type="NCBI Taxonomy" id="33097"/>
    <lineage>
        <taxon>Eukaryota</taxon>
        <taxon>Viridiplantae</taxon>
        <taxon>Chlorophyta</taxon>
        <taxon>core chlorophytes</taxon>
        <taxon>Chlorophyceae</taxon>
        <taxon>CS clade</taxon>
        <taxon>Chlamydomonadales</taxon>
        <taxon>Volvocaceae</taxon>
        <taxon>Gonium</taxon>
    </lineage>
</organism>
<keyword evidence="3" id="KW-0677">Repeat</keyword>
<dbReference type="InterPro" id="IPR014743">
    <property type="entry name" value="Cl-channel_core"/>
</dbReference>
<dbReference type="InterPro" id="IPR046342">
    <property type="entry name" value="CBS_dom_sf"/>
</dbReference>
<evidence type="ECO:0000313" key="9">
    <source>
        <dbReference type="EMBL" id="KXZ49316.1"/>
    </source>
</evidence>
<feature type="transmembrane region" description="Helical" evidence="8">
    <location>
        <begin position="323"/>
        <end position="350"/>
    </location>
</feature>
<feature type="transmembrane region" description="Helical" evidence="8">
    <location>
        <begin position="237"/>
        <end position="261"/>
    </location>
</feature>
<sequence>MGPSAVVSAAAAAAAAGGAAALLPDRREVQAAERRLRHAESQLAKFPRYRANDYAVEESDLRRSLVLNTTDRQFRGEAAFAWALSLVIGLLNGLAGFLFNQGIYMLNKVKFDTTLRFIRPGAGFGTPFAVYLAFTLLYAAVAGALGSYVSPQAAGSGIPEIRCYLNGIHSFGVLFSIAAGLVVGKEGPFTHVGAIIGGGVAGLGSTTLTRATNGRWRAALRTRFGRYFRSSISHRDYVAAGAAAGVSSAFGSPIGGILFSVEQGASFFNYNMLSHAFIAAGVAIFVSLLLSASLWHRSDLYRVAFTLPQQFVLMNEVAEKGRFWYYCWEMPIFALMGVGGGILGAGMVVLNNRVTSFRRRFVPATRPARRVAEVMALAGATATAWLLAAYLSPCEPVSGEQPQTDFRDPRNPVILYAGLFPQLWCPDGQYSRFGVLFFAPQTAAISLLFQYQVSAGYSLLFSPAALATLACLGWFFMSITFGIGAVTGLFVPSLLVGGAAGRLAGRAVRAAAAAVLGPGSAVEVCLGTYAVVGAAAVLGGVSRMLLCNIVITMETAGASAVTVPLIGATWVAKMVADALVPRGIFDVAIERAGYPYLEAEPSQLTDVKLQHALSAGDVMTSKLQTLPCVVRIRHLVEVLRRYPTGAMTYMSAFAASAAALSLGARSARWAPQDAAAAAEAAPPAGALDLGAQQRGRDAASASAEAGAGVSGLRPLGGSGTSAATERSGGETVAYADRRAPGAVGEAAEGDATGGSTAATVGQARLHWPSNQQHEPSLSDRNDGGDVDGLLIQNSLISGAPPTPSDDATRAVAGSSAPPARAAALEAASTALGGGLGGPGLAGTSTQPEPDEAQGADVDADVGENGGGYSGGVIVGVISRSILLKLLEMRQDLSLDRTSNLSSGGSAAAAAVSSKRAEGASAATTAPRRPWWRSLFAWLARAPTHAPSHSHNSDGGDGGAAGAAGKDSEPWAVLGARRAAMSGTRAARLLDAVDNYPAKAPADGLGEEAVFARLGPADLDSFLDLRNFMQRVPYVVPATASLARTYRLFRGLGLHHILVTAPSIPVIGLITRSDIAGPKAYCVAYELAQREQQGLQALLHEQQQQRQQQLREPQRAGPEDGGTDDGYAGVVSGGAPFVAAAGAATGGTGPAWPQPDGVRPGQEQLPAVAVWARAAGTLLRVLGMGRAPSR</sequence>
<dbReference type="Gene3D" id="1.10.3080.10">
    <property type="entry name" value="Clc chloride channel"/>
    <property type="match status" value="1"/>
</dbReference>
<feature type="transmembrane region" description="Helical" evidence="8">
    <location>
        <begin position="121"/>
        <end position="141"/>
    </location>
</feature>
<comment type="subcellular location">
    <subcellularLocation>
        <location evidence="1">Membrane</location>
        <topology evidence="1">Multi-pass membrane protein</topology>
    </subcellularLocation>
</comment>
<dbReference type="SUPFAM" id="SSF54631">
    <property type="entry name" value="CBS-domain pair"/>
    <property type="match status" value="1"/>
</dbReference>
<dbReference type="PANTHER" id="PTHR11689">
    <property type="entry name" value="CHLORIDE CHANNEL PROTEIN CLC FAMILY MEMBER"/>
    <property type="match status" value="1"/>
</dbReference>
<keyword evidence="2 8" id="KW-0812">Transmembrane</keyword>
<accession>A0A150GHL2</accession>
<feature type="region of interest" description="Disordered" evidence="7">
    <location>
        <begin position="833"/>
        <end position="863"/>
    </location>
</feature>
<proteinExistence type="predicted"/>
<evidence type="ECO:0000256" key="8">
    <source>
        <dbReference type="SAM" id="Phobius"/>
    </source>
</evidence>
<evidence type="ECO:0000256" key="2">
    <source>
        <dbReference type="ARBA" id="ARBA00022692"/>
    </source>
</evidence>
<comment type="caution">
    <text evidence="9">The sequence shown here is derived from an EMBL/GenBank/DDBJ whole genome shotgun (WGS) entry which is preliminary data.</text>
</comment>
<evidence type="ECO:0008006" key="11">
    <source>
        <dbReference type="Google" id="ProtNLM"/>
    </source>
</evidence>
<dbReference type="PRINTS" id="PR00762">
    <property type="entry name" value="CLCHANNEL"/>
</dbReference>
<dbReference type="InterPro" id="IPR051280">
    <property type="entry name" value="Cl-channel/antiporter"/>
</dbReference>
<feature type="region of interest" description="Disordered" evidence="7">
    <location>
        <begin position="1100"/>
        <end position="1127"/>
    </location>
</feature>
<keyword evidence="4 8" id="KW-1133">Transmembrane helix</keyword>
<keyword evidence="5" id="KW-0129">CBS domain</keyword>
<evidence type="ECO:0000313" key="10">
    <source>
        <dbReference type="Proteomes" id="UP000075714"/>
    </source>
</evidence>
<feature type="transmembrane region" description="Helical" evidence="8">
    <location>
        <begin position="371"/>
        <end position="391"/>
    </location>
</feature>
<feature type="compositionally biased region" description="Acidic residues" evidence="7">
    <location>
        <begin position="848"/>
        <end position="861"/>
    </location>
</feature>
<feature type="region of interest" description="Disordered" evidence="7">
    <location>
        <begin position="1141"/>
        <end position="1160"/>
    </location>
</feature>
<protein>
    <recommendedName>
        <fullName evidence="11">Chloride channel protein</fullName>
    </recommendedName>
</protein>
<feature type="region of interest" description="Disordered" evidence="7">
    <location>
        <begin position="691"/>
        <end position="731"/>
    </location>
</feature>
<feature type="region of interest" description="Disordered" evidence="7">
    <location>
        <begin position="768"/>
        <end position="816"/>
    </location>
</feature>
<dbReference type="InterPro" id="IPR001807">
    <property type="entry name" value="ClC"/>
</dbReference>
<name>A0A150GHL2_GONPE</name>
<feature type="compositionally biased region" description="Low complexity" evidence="7">
    <location>
        <begin position="1100"/>
        <end position="1110"/>
    </location>
</feature>
<feature type="transmembrane region" description="Helical" evidence="8">
    <location>
        <begin position="483"/>
        <end position="505"/>
    </location>
</feature>
<dbReference type="AlphaFoldDB" id="A0A150GHL2"/>
<feature type="compositionally biased region" description="Low complexity" evidence="7">
    <location>
        <begin position="691"/>
        <end position="711"/>
    </location>
</feature>
<dbReference type="GO" id="GO:0016020">
    <property type="term" value="C:membrane"/>
    <property type="evidence" value="ECO:0007669"/>
    <property type="project" value="UniProtKB-SubCell"/>
</dbReference>
<dbReference type="EMBL" id="LSYV01000023">
    <property type="protein sequence ID" value="KXZ49316.1"/>
    <property type="molecule type" value="Genomic_DNA"/>
</dbReference>
<dbReference type="SUPFAM" id="SSF81340">
    <property type="entry name" value="Clc chloride channel"/>
    <property type="match status" value="1"/>
</dbReference>
<reference evidence="10" key="1">
    <citation type="journal article" date="2016" name="Nat. Commun.">
        <title>The Gonium pectorale genome demonstrates co-option of cell cycle regulation during the evolution of multicellularity.</title>
        <authorList>
            <person name="Hanschen E.R."/>
            <person name="Marriage T.N."/>
            <person name="Ferris P.J."/>
            <person name="Hamaji T."/>
            <person name="Toyoda A."/>
            <person name="Fujiyama A."/>
            <person name="Neme R."/>
            <person name="Noguchi H."/>
            <person name="Minakuchi Y."/>
            <person name="Suzuki M."/>
            <person name="Kawai-Toyooka H."/>
            <person name="Smith D.R."/>
            <person name="Sparks H."/>
            <person name="Anderson J."/>
            <person name="Bakaric R."/>
            <person name="Luria V."/>
            <person name="Karger A."/>
            <person name="Kirschner M.W."/>
            <person name="Durand P.M."/>
            <person name="Michod R.E."/>
            <person name="Nozaki H."/>
            <person name="Olson B.J."/>
        </authorList>
    </citation>
    <scope>NUCLEOTIDE SEQUENCE [LARGE SCALE GENOMIC DNA]</scope>
    <source>
        <strain evidence="10">NIES-2863</strain>
    </source>
</reference>
<evidence type="ECO:0000256" key="1">
    <source>
        <dbReference type="ARBA" id="ARBA00004141"/>
    </source>
</evidence>